<comment type="similarity">
    <text evidence="1">Belongs to the gamma-glutamyltransferase family.</text>
</comment>
<dbReference type="PANTHER" id="PTHR43199:SF1">
    <property type="entry name" value="GLUTATHIONE HYDROLASE PROENZYME"/>
    <property type="match status" value="1"/>
</dbReference>
<feature type="region of interest" description="Disordered" evidence="5">
    <location>
        <begin position="432"/>
        <end position="456"/>
    </location>
</feature>
<dbReference type="PANTHER" id="PTHR43199">
    <property type="entry name" value="GLUTATHIONE HYDROLASE"/>
    <property type="match status" value="1"/>
</dbReference>
<evidence type="ECO:0000313" key="7">
    <source>
        <dbReference type="Proteomes" id="UP001246372"/>
    </source>
</evidence>
<keyword evidence="4" id="KW-0865">Zymogen</keyword>
<dbReference type="InterPro" id="IPR029055">
    <property type="entry name" value="Ntn_hydrolases_N"/>
</dbReference>
<comment type="caution">
    <text evidence="6">The sequence shown here is derived from an EMBL/GenBank/DDBJ whole genome shotgun (WGS) entry which is preliminary data.</text>
</comment>
<evidence type="ECO:0000256" key="5">
    <source>
        <dbReference type="SAM" id="MobiDB-lite"/>
    </source>
</evidence>
<keyword evidence="7" id="KW-1185">Reference proteome</keyword>
<dbReference type="InterPro" id="IPR043138">
    <property type="entry name" value="GGT_lsub"/>
</dbReference>
<keyword evidence="3" id="KW-0378">Hydrolase</keyword>
<dbReference type="Gene3D" id="3.60.20.40">
    <property type="match status" value="1"/>
</dbReference>
<dbReference type="InterPro" id="IPR043137">
    <property type="entry name" value="GGT_ssub_C"/>
</dbReference>
<accession>A0ABU3P948</accession>
<dbReference type="PRINTS" id="PR01210">
    <property type="entry name" value="GGTRANSPTASE"/>
</dbReference>
<dbReference type="SUPFAM" id="SSF56235">
    <property type="entry name" value="N-terminal nucleophile aminohydrolases (Ntn hydrolases)"/>
    <property type="match status" value="1"/>
</dbReference>
<sequence>MEPEAASGWQAKPGWRYQRQAVAAAHPLASEAGLQMLREGGTAVDAALAAQLVLALVEPQSSGLGAGALLMSWDGQQITAWDGRETAPAAADESLFVKPNGQSMSYGEAVVGGRSVGTPGLLRLMEAAHRAKGKLAWARLFEPAIRLAEQGFPIGKRLATLLRDETALAADAQARAYFFDSAGKPWPEGHVLRNPALAAVLRRLAKEGADAFYRGPVAADIVRRVRGHERNPGLLSEADLAAYQVKRREAICTDWREAPAWRVCGFPPPSSGHLALMQILTLLPASEAATGLAQGLQAPGWLHRYSEAAKLAYADRDLYIADPDFVPAPGGRWDSLLAPAYLRQRAALIGPRSMGIAEAGRPGDLSLAWAPQAAQQEHGTSHISVVDAAGRAVAMTTTIEAGFGSRLMSDGGSGRAGGFLLNNELTDFALRPRDDQGRPVANRVEPGKRPRSSMSPTLVFDGRDGRLLMTLGSPGGQTIIHFVAKTLLASHDWGLDVQRAIELPNVGNFNGPTVLERGRFPATTAAALRERGHIVLEREFTSGLQAIERRDGGWLGGADPRREGVVLGD</sequence>
<organism evidence="6 7">
    <name type="scientific">Roseateles aquae</name>
    <dbReference type="NCBI Taxonomy" id="3077235"/>
    <lineage>
        <taxon>Bacteria</taxon>
        <taxon>Pseudomonadati</taxon>
        <taxon>Pseudomonadota</taxon>
        <taxon>Betaproteobacteria</taxon>
        <taxon>Burkholderiales</taxon>
        <taxon>Sphaerotilaceae</taxon>
        <taxon>Roseateles</taxon>
    </lineage>
</organism>
<gene>
    <name evidence="6" type="ORF">RQP53_07485</name>
</gene>
<evidence type="ECO:0000313" key="6">
    <source>
        <dbReference type="EMBL" id="MDT8999106.1"/>
    </source>
</evidence>
<protein>
    <submittedName>
        <fullName evidence="6">Gamma-glutamyltransferase family protein</fullName>
    </submittedName>
</protein>
<evidence type="ECO:0000256" key="1">
    <source>
        <dbReference type="ARBA" id="ARBA00009381"/>
    </source>
</evidence>
<evidence type="ECO:0000256" key="3">
    <source>
        <dbReference type="ARBA" id="ARBA00022801"/>
    </source>
</evidence>
<reference evidence="6" key="1">
    <citation type="submission" date="2023-09" db="EMBL/GenBank/DDBJ databases">
        <title>Paucibacter sp. APW11 Genome sequencing and assembly.</title>
        <authorList>
            <person name="Kim I."/>
        </authorList>
    </citation>
    <scope>NUCLEOTIDE SEQUENCE</scope>
    <source>
        <strain evidence="6">APW11</strain>
    </source>
</reference>
<evidence type="ECO:0000256" key="2">
    <source>
        <dbReference type="ARBA" id="ARBA00022679"/>
    </source>
</evidence>
<keyword evidence="2" id="KW-0808">Transferase</keyword>
<dbReference type="Proteomes" id="UP001246372">
    <property type="component" value="Unassembled WGS sequence"/>
</dbReference>
<evidence type="ECO:0000256" key="4">
    <source>
        <dbReference type="ARBA" id="ARBA00023145"/>
    </source>
</evidence>
<name>A0ABU3P948_9BURK</name>
<dbReference type="InterPro" id="IPR051792">
    <property type="entry name" value="GGT_bact"/>
</dbReference>
<proteinExistence type="inferred from homology"/>
<dbReference type="Gene3D" id="1.10.246.130">
    <property type="match status" value="1"/>
</dbReference>
<dbReference type="EMBL" id="JAVXZY010000002">
    <property type="protein sequence ID" value="MDT8999106.1"/>
    <property type="molecule type" value="Genomic_DNA"/>
</dbReference>
<dbReference type="Pfam" id="PF01019">
    <property type="entry name" value="G_glu_transpept"/>
    <property type="match status" value="1"/>
</dbReference>